<sequence>MNNTLFDNQLQSLGEERNLADAQYIFDVFQAHIRYKNTMNATNEPYSLATVNVVDRNALQKMWEEARLPKRKACHSHNKPFDFPWSKHARALYAKGGNLARKFHLEHTLELITIKNEALRRMQLPQEDPASITDGAALLDYLEQIHQGTAFVVLTAEEHSRLPKRDILQNEDVWTFYAQYGILKEECISLREAGLV</sequence>
<dbReference type="AlphaFoldDB" id="A0A921NBE0"/>
<dbReference type="EMBL" id="DYTV01000093">
    <property type="protein sequence ID" value="HJH11412.1"/>
    <property type="molecule type" value="Genomic_DNA"/>
</dbReference>
<evidence type="ECO:0000313" key="1">
    <source>
        <dbReference type="EMBL" id="HJH11412.1"/>
    </source>
</evidence>
<reference evidence="1" key="2">
    <citation type="submission" date="2021-09" db="EMBL/GenBank/DDBJ databases">
        <authorList>
            <person name="Gilroy R."/>
        </authorList>
    </citation>
    <scope>NUCLEOTIDE SEQUENCE</scope>
    <source>
        <strain evidence="1">CHK160-4876</strain>
    </source>
</reference>
<evidence type="ECO:0000313" key="2">
    <source>
        <dbReference type="Proteomes" id="UP000700212"/>
    </source>
</evidence>
<comment type="caution">
    <text evidence="1">The sequence shown here is derived from an EMBL/GenBank/DDBJ whole genome shotgun (WGS) entry which is preliminary data.</text>
</comment>
<organism evidence="1 2">
    <name type="scientific">Metalysinibacillus jejuensis</name>
    <dbReference type="NCBI Taxonomy" id="914327"/>
    <lineage>
        <taxon>Bacteria</taxon>
        <taxon>Bacillati</taxon>
        <taxon>Bacillota</taxon>
        <taxon>Bacilli</taxon>
        <taxon>Bacillales</taxon>
        <taxon>Caryophanaceae</taxon>
        <taxon>Metalysinibacillus</taxon>
    </lineage>
</organism>
<dbReference type="Proteomes" id="UP000700212">
    <property type="component" value="Unassembled WGS sequence"/>
</dbReference>
<gene>
    <name evidence="1" type="ORF">K8V30_06985</name>
</gene>
<protein>
    <submittedName>
        <fullName evidence="1">Uncharacterized protein</fullName>
    </submittedName>
</protein>
<proteinExistence type="predicted"/>
<name>A0A921NBE0_9BACL</name>
<reference evidence="1" key="1">
    <citation type="journal article" date="2021" name="PeerJ">
        <title>Extensive microbial diversity within the chicken gut microbiome revealed by metagenomics and culture.</title>
        <authorList>
            <person name="Gilroy R."/>
            <person name="Ravi A."/>
            <person name="Getino M."/>
            <person name="Pursley I."/>
            <person name="Horton D.L."/>
            <person name="Alikhan N.F."/>
            <person name="Baker D."/>
            <person name="Gharbi K."/>
            <person name="Hall N."/>
            <person name="Watson M."/>
            <person name="Adriaenssens E.M."/>
            <person name="Foster-Nyarko E."/>
            <person name="Jarju S."/>
            <person name="Secka A."/>
            <person name="Antonio M."/>
            <person name="Oren A."/>
            <person name="Chaudhuri R.R."/>
            <person name="La Ragione R."/>
            <person name="Hildebrand F."/>
            <person name="Pallen M.J."/>
        </authorList>
    </citation>
    <scope>NUCLEOTIDE SEQUENCE</scope>
    <source>
        <strain evidence="1">CHK160-4876</strain>
    </source>
</reference>
<accession>A0A921NBE0</accession>